<keyword evidence="4" id="KW-0472">Membrane</keyword>
<feature type="domain" description="Vacuolar protein 14 C-terminal Fig4-binding" evidence="5">
    <location>
        <begin position="285"/>
        <end position="487"/>
    </location>
</feature>
<dbReference type="GO" id="GO:0010008">
    <property type="term" value="C:endosome membrane"/>
    <property type="evidence" value="ECO:0007669"/>
    <property type="project" value="TreeGrafter"/>
</dbReference>
<dbReference type="InterPro" id="IPR021841">
    <property type="entry name" value="VAC14_Fig4p-bd"/>
</dbReference>
<evidence type="ECO:0000259" key="5">
    <source>
        <dbReference type="Pfam" id="PF11916"/>
    </source>
</evidence>
<dbReference type="EMBL" id="JAOPGA020001121">
    <property type="protein sequence ID" value="KAL0485225.1"/>
    <property type="molecule type" value="Genomic_DNA"/>
</dbReference>
<dbReference type="InterPro" id="IPR026825">
    <property type="entry name" value="Vac14"/>
</dbReference>
<gene>
    <name evidence="6" type="ORF">AKO1_004266</name>
</gene>
<evidence type="ECO:0000256" key="3">
    <source>
        <dbReference type="ARBA" id="ARBA00022737"/>
    </source>
</evidence>
<comment type="similarity">
    <text evidence="2">Belongs to the VAC14 family.</text>
</comment>
<evidence type="ECO:0000256" key="1">
    <source>
        <dbReference type="ARBA" id="ARBA00004308"/>
    </source>
</evidence>
<comment type="subcellular location">
    <subcellularLocation>
        <location evidence="1">Endomembrane system</location>
    </subcellularLocation>
</comment>
<dbReference type="Pfam" id="PF11916">
    <property type="entry name" value="Vac14_Fig4_bd"/>
    <property type="match status" value="1"/>
</dbReference>
<evidence type="ECO:0000256" key="4">
    <source>
        <dbReference type="ARBA" id="ARBA00023136"/>
    </source>
</evidence>
<dbReference type="AlphaFoldDB" id="A0AAW2Z6Y2"/>
<comment type="caution">
    <text evidence="6">The sequence shown here is derived from an EMBL/GenBank/DDBJ whole genome shotgun (WGS) entry which is preliminary data.</text>
</comment>
<proteinExistence type="inferred from homology"/>
<evidence type="ECO:0000313" key="7">
    <source>
        <dbReference type="Proteomes" id="UP001431209"/>
    </source>
</evidence>
<dbReference type="InterPro" id="IPR016024">
    <property type="entry name" value="ARM-type_fold"/>
</dbReference>
<dbReference type="GO" id="GO:0006661">
    <property type="term" value="P:phosphatidylinositol biosynthetic process"/>
    <property type="evidence" value="ECO:0007669"/>
    <property type="project" value="InterPro"/>
</dbReference>
<dbReference type="Proteomes" id="UP001431209">
    <property type="component" value="Unassembled WGS sequence"/>
</dbReference>
<dbReference type="GO" id="GO:0070772">
    <property type="term" value="C:PAS complex"/>
    <property type="evidence" value="ECO:0007669"/>
    <property type="project" value="InterPro"/>
</dbReference>
<evidence type="ECO:0000313" key="6">
    <source>
        <dbReference type="EMBL" id="KAL0485225.1"/>
    </source>
</evidence>
<protein>
    <submittedName>
        <fullName evidence="6">VAC14</fullName>
    </submittedName>
</protein>
<keyword evidence="3" id="KW-0677">Repeat</keyword>
<keyword evidence="7" id="KW-1185">Reference proteome</keyword>
<name>A0AAW2Z6Y2_9EUKA</name>
<reference evidence="6 7" key="1">
    <citation type="submission" date="2024-03" db="EMBL/GenBank/DDBJ databases">
        <title>The Acrasis kona genome and developmental transcriptomes reveal deep origins of eukaryotic multicellular pathways.</title>
        <authorList>
            <person name="Sheikh S."/>
            <person name="Fu C.-J."/>
            <person name="Brown M.W."/>
            <person name="Baldauf S.L."/>
        </authorList>
    </citation>
    <scope>NUCLEOTIDE SEQUENCE [LARGE SCALE GENOMIC DNA]</scope>
    <source>
        <strain evidence="6 7">ATCC MYA-3509</strain>
    </source>
</reference>
<dbReference type="PANTHER" id="PTHR16023">
    <property type="entry name" value="TAX1 BINDING PROTEIN-RELATED"/>
    <property type="match status" value="1"/>
</dbReference>
<dbReference type="Gene3D" id="1.25.10.10">
    <property type="entry name" value="Leucine-rich Repeat Variant"/>
    <property type="match status" value="2"/>
</dbReference>
<evidence type="ECO:0000256" key="2">
    <source>
        <dbReference type="ARBA" id="ARBA00010225"/>
    </source>
</evidence>
<dbReference type="SUPFAM" id="SSF48371">
    <property type="entry name" value="ARM repeat"/>
    <property type="match status" value="1"/>
</dbReference>
<accession>A0AAW2Z6Y2</accession>
<sequence>MKDIVTEDENFDIEKFIPVIRARITTNNPFVRQFLLGWIMVLDSVPDIDMLVYLPQFLDGLFSMLSDPNKEIEKQACTVIDEFVSEIETVADAVEYESLVPILITHCQSQVNLAKQKALHWIYKFLFAANNFEKNIGPKKDPKQLLLPFHCIMLQAILPNLSHPSDDIRSITIIANTELTKMVSTCNQVSYKDFLTIIGKEIQNYNVQTRVASLVWLELLLNKDDQQVLKQMNKPFEVKLLQCLGDADDRVVNLNLKVLASISVTNEDNFVKVLSLLTRLFRSEDILLKRAGYIIRELSVMLNPENIFRVFARILLSNDKEQQLPISDYDDNVKEVSSTSLMTHLEFCSVMVQTLNTILLTSKELTDLRKLVKKGLSTPESGELFLILYKSWCHNPVATLSLCLLSKAYKHASALVASFAEIEITVSFLVQIDNLVQMLESPIFADLRLQLLEPQKNPYLLKTFYGILMLLPQGPAYDKLNRRLECVNTLSLLHLIDRKDLNNSITQNGHSRNATEDTEDKESTELLKHFSSIQKAHKRTYNADL</sequence>
<organism evidence="6 7">
    <name type="scientific">Acrasis kona</name>
    <dbReference type="NCBI Taxonomy" id="1008807"/>
    <lineage>
        <taxon>Eukaryota</taxon>
        <taxon>Discoba</taxon>
        <taxon>Heterolobosea</taxon>
        <taxon>Tetramitia</taxon>
        <taxon>Eutetramitia</taxon>
        <taxon>Acrasidae</taxon>
        <taxon>Acrasis</taxon>
    </lineage>
</organism>
<dbReference type="InterPro" id="IPR011989">
    <property type="entry name" value="ARM-like"/>
</dbReference>
<dbReference type="PANTHER" id="PTHR16023:SF0">
    <property type="entry name" value="PROTEIN VAC14 HOMOLOG"/>
    <property type="match status" value="1"/>
</dbReference>